<evidence type="ECO:0000313" key="2">
    <source>
        <dbReference type="EMBL" id="RRT36537.1"/>
    </source>
</evidence>
<gene>
    <name evidence="2" type="ORF">B296_00057072</name>
</gene>
<proteinExistence type="predicted"/>
<reference evidence="2 3" key="1">
    <citation type="journal article" date="2014" name="Agronomy (Basel)">
        <title>A Draft Genome Sequence for Ensete ventricosum, the Drought-Tolerant Tree Against Hunger.</title>
        <authorList>
            <person name="Harrison J."/>
            <person name="Moore K.A."/>
            <person name="Paszkiewicz K."/>
            <person name="Jones T."/>
            <person name="Grant M."/>
            <person name="Ambacheew D."/>
            <person name="Muzemil S."/>
            <person name="Studholme D.J."/>
        </authorList>
    </citation>
    <scope>NUCLEOTIDE SEQUENCE [LARGE SCALE GENOMIC DNA]</scope>
</reference>
<sequence length="122" mass="13406">MRLGTRKECIGCSSRVSGVRRDGTREFARRRLRLVRRLSGVAEKLAGILTMTGSMELQPDNGPRSSLGIGPSSDDEVGSHWEFARRFYEGIGKLAGKRREIAGKKTGVLVARMIEAIGLCRS</sequence>
<evidence type="ECO:0000256" key="1">
    <source>
        <dbReference type="SAM" id="MobiDB-lite"/>
    </source>
</evidence>
<evidence type="ECO:0000313" key="3">
    <source>
        <dbReference type="Proteomes" id="UP000287651"/>
    </source>
</evidence>
<dbReference type="Proteomes" id="UP000287651">
    <property type="component" value="Unassembled WGS sequence"/>
</dbReference>
<protein>
    <submittedName>
        <fullName evidence="2">Uncharacterized protein</fullName>
    </submittedName>
</protein>
<accession>A0A426XAN1</accession>
<dbReference type="EMBL" id="AMZH03023458">
    <property type="protein sequence ID" value="RRT36537.1"/>
    <property type="molecule type" value="Genomic_DNA"/>
</dbReference>
<feature type="region of interest" description="Disordered" evidence="1">
    <location>
        <begin position="54"/>
        <end position="76"/>
    </location>
</feature>
<organism evidence="2 3">
    <name type="scientific">Ensete ventricosum</name>
    <name type="common">Abyssinian banana</name>
    <name type="synonym">Musa ensete</name>
    <dbReference type="NCBI Taxonomy" id="4639"/>
    <lineage>
        <taxon>Eukaryota</taxon>
        <taxon>Viridiplantae</taxon>
        <taxon>Streptophyta</taxon>
        <taxon>Embryophyta</taxon>
        <taxon>Tracheophyta</taxon>
        <taxon>Spermatophyta</taxon>
        <taxon>Magnoliopsida</taxon>
        <taxon>Liliopsida</taxon>
        <taxon>Zingiberales</taxon>
        <taxon>Musaceae</taxon>
        <taxon>Ensete</taxon>
    </lineage>
</organism>
<dbReference type="AlphaFoldDB" id="A0A426XAN1"/>
<name>A0A426XAN1_ENSVE</name>
<comment type="caution">
    <text evidence="2">The sequence shown here is derived from an EMBL/GenBank/DDBJ whole genome shotgun (WGS) entry which is preliminary data.</text>
</comment>